<dbReference type="PROSITE" id="PS51450">
    <property type="entry name" value="LRR"/>
    <property type="match status" value="1"/>
</dbReference>
<proteinExistence type="predicted"/>
<evidence type="ECO:0000313" key="5">
    <source>
        <dbReference type="Proteomes" id="UP000281406"/>
    </source>
</evidence>
<organism evidence="4 5">
    <name type="scientific">Anabarilius grahami</name>
    <name type="common">Kanglang fish</name>
    <name type="synonym">Barilius grahami</name>
    <dbReference type="NCBI Taxonomy" id="495550"/>
    <lineage>
        <taxon>Eukaryota</taxon>
        <taxon>Metazoa</taxon>
        <taxon>Chordata</taxon>
        <taxon>Craniata</taxon>
        <taxon>Vertebrata</taxon>
        <taxon>Euteleostomi</taxon>
        <taxon>Actinopterygii</taxon>
        <taxon>Neopterygii</taxon>
        <taxon>Teleostei</taxon>
        <taxon>Ostariophysi</taxon>
        <taxon>Cypriniformes</taxon>
        <taxon>Xenocyprididae</taxon>
        <taxon>Xenocypridinae</taxon>
        <taxon>Xenocypridinae incertae sedis</taxon>
        <taxon>Anabarilius</taxon>
    </lineage>
</organism>
<evidence type="ECO:0000256" key="2">
    <source>
        <dbReference type="ARBA" id="ARBA00022737"/>
    </source>
</evidence>
<gene>
    <name evidence="4" type="ORF">DPX16_10185</name>
</gene>
<dbReference type="SUPFAM" id="SSF52058">
    <property type="entry name" value="L domain-like"/>
    <property type="match status" value="1"/>
</dbReference>
<dbReference type="InterPro" id="IPR003591">
    <property type="entry name" value="Leu-rich_rpt_typical-subtyp"/>
</dbReference>
<keyword evidence="2" id="KW-0677">Repeat</keyword>
<evidence type="ECO:0000256" key="1">
    <source>
        <dbReference type="ARBA" id="ARBA00022614"/>
    </source>
</evidence>
<sequence>MSDHLHLSLDSEEGAEKSASLNDMLHMSRRGLKDISASVLQMTHLKSLYLEGNEISGFPELFFSSFPSLVWLDVRNNQITALPVAVGQHRCLKTLLLEGNPITELPPELGNLITLKALSLRNCPLTFPPRDVLDRGLPQILHYLRRSQLGEESEVEKLQLRLSSLDVCEEDDPDIQHFQELRHRIIQMERDELGAADPDRPTRTRRNEWTRGTEAQSWSRTDQMKQRQTVQELLREQRNQARVTRKDLEDQPGRRRDEVQIHRHIFPFTF</sequence>
<feature type="compositionally biased region" description="Basic and acidic residues" evidence="3">
    <location>
        <begin position="193"/>
        <end position="211"/>
    </location>
</feature>
<feature type="compositionally biased region" description="Basic and acidic residues" evidence="3">
    <location>
        <begin position="233"/>
        <end position="256"/>
    </location>
</feature>
<dbReference type="Pfam" id="PF13855">
    <property type="entry name" value="LRR_8"/>
    <property type="match status" value="1"/>
</dbReference>
<reference evidence="4 5" key="1">
    <citation type="submission" date="2018-10" db="EMBL/GenBank/DDBJ databases">
        <title>Genome assembly for a Yunnan-Guizhou Plateau 3E fish, Anabarilius grahami (Regan), and its evolutionary and genetic applications.</title>
        <authorList>
            <person name="Jiang W."/>
        </authorList>
    </citation>
    <scope>NUCLEOTIDE SEQUENCE [LARGE SCALE GENOMIC DNA]</scope>
    <source>
        <strain evidence="4">AG-KIZ</strain>
        <tissue evidence="4">Muscle</tissue>
    </source>
</reference>
<protein>
    <submittedName>
        <fullName evidence="4">Leucine-rich repeat-containing protein 27</fullName>
    </submittedName>
</protein>
<dbReference type="InterPro" id="IPR032675">
    <property type="entry name" value="LRR_dom_sf"/>
</dbReference>
<evidence type="ECO:0000256" key="3">
    <source>
        <dbReference type="SAM" id="MobiDB-lite"/>
    </source>
</evidence>
<keyword evidence="5" id="KW-1185">Reference proteome</keyword>
<accession>A0A3N0XXF1</accession>
<comment type="caution">
    <text evidence="4">The sequence shown here is derived from an EMBL/GenBank/DDBJ whole genome shotgun (WGS) entry which is preliminary data.</text>
</comment>
<dbReference type="AlphaFoldDB" id="A0A3N0XXF1"/>
<name>A0A3N0XXF1_ANAGA</name>
<dbReference type="OrthoDB" id="2021138at2759"/>
<dbReference type="InterPro" id="IPR001611">
    <property type="entry name" value="Leu-rich_rpt"/>
</dbReference>
<feature type="compositionally biased region" description="Polar residues" evidence="3">
    <location>
        <begin position="213"/>
        <end position="231"/>
    </location>
</feature>
<dbReference type="GO" id="GO:0005737">
    <property type="term" value="C:cytoplasm"/>
    <property type="evidence" value="ECO:0007669"/>
    <property type="project" value="TreeGrafter"/>
</dbReference>
<dbReference type="InterPro" id="IPR050216">
    <property type="entry name" value="LRR_domain-containing"/>
</dbReference>
<dbReference type="EMBL" id="RJVU01057857">
    <property type="protein sequence ID" value="ROK15881.1"/>
    <property type="molecule type" value="Genomic_DNA"/>
</dbReference>
<dbReference type="PANTHER" id="PTHR48051">
    <property type="match status" value="1"/>
</dbReference>
<dbReference type="Gene3D" id="3.80.10.10">
    <property type="entry name" value="Ribonuclease Inhibitor"/>
    <property type="match status" value="1"/>
</dbReference>
<dbReference type="SMART" id="SM00369">
    <property type="entry name" value="LRR_TYP"/>
    <property type="match status" value="3"/>
</dbReference>
<feature type="region of interest" description="Disordered" evidence="3">
    <location>
        <begin position="193"/>
        <end position="256"/>
    </location>
</feature>
<keyword evidence="1" id="KW-0433">Leucine-rich repeat</keyword>
<dbReference type="Pfam" id="PF00560">
    <property type="entry name" value="LRR_1"/>
    <property type="match status" value="1"/>
</dbReference>
<evidence type="ECO:0000313" key="4">
    <source>
        <dbReference type="EMBL" id="ROK15881.1"/>
    </source>
</evidence>
<dbReference type="Proteomes" id="UP000281406">
    <property type="component" value="Unassembled WGS sequence"/>
</dbReference>
<dbReference type="PANTHER" id="PTHR48051:SF35">
    <property type="entry name" value="LEUCINE-RICH REPEAT-CONTAINING PROTEIN 27"/>
    <property type="match status" value="1"/>
</dbReference>